<dbReference type="EC" id="5.1.3.13" evidence="2"/>
<dbReference type="GO" id="GO:0008830">
    <property type="term" value="F:dTDP-4-dehydrorhamnose 3,5-epimerase activity"/>
    <property type="evidence" value="ECO:0007669"/>
    <property type="project" value="UniProtKB-EC"/>
</dbReference>
<evidence type="ECO:0000313" key="3">
    <source>
        <dbReference type="EMBL" id="MBF4552811.1"/>
    </source>
</evidence>
<comment type="subunit">
    <text evidence="2">Homodimer.</text>
</comment>
<comment type="catalytic activity">
    <reaction evidence="2">
        <text>dTDP-4-dehydro-6-deoxy-alpha-D-glucose = dTDP-4-dehydro-beta-L-rhamnose</text>
        <dbReference type="Rhea" id="RHEA:16969"/>
        <dbReference type="ChEBI" id="CHEBI:57649"/>
        <dbReference type="ChEBI" id="CHEBI:62830"/>
        <dbReference type="EC" id="5.1.3.13"/>
    </reaction>
</comment>
<dbReference type="SUPFAM" id="SSF51182">
    <property type="entry name" value="RmlC-like cupins"/>
    <property type="match status" value="1"/>
</dbReference>
<dbReference type="PANTHER" id="PTHR21047:SF2">
    <property type="entry name" value="THYMIDINE DIPHOSPHO-4-KETO-RHAMNOSE 3,5-EPIMERASE"/>
    <property type="match status" value="1"/>
</dbReference>
<dbReference type="NCBIfam" id="TIGR01221">
    <property type="entry name" value="rmlC"/>
    <property type="match status" value="1"/>
</dbReference>
<name>A0ABR9ZHB4_9CORY</name>
<dbReference type="Proteomes" id="UP000635902">
    <property type="component" value="Unassembled WGS sequence"/>
</dbReference>
<dbReference type="RefSeq" id="WP_194555688.1">
    <property type="nucleotide sequence ID" value="NZ_JADKMY010000001.1"/>
</dbReference>
<evidence type="ECO:0000256" key="2">
    <source>
        <dbReference type="RuleBase" id="RU364069"/>
    </source>
</evidence>
<comment type="caution">
    <text evidence="3">The sequence shown here is derived from an EMBL/GenBank/DDBJ whole genome shotgun (WGS) entry which is preliminary data.</text>
</comment>
<dbReference type="Pfam" id="PF00908">
    <property type="entry name" value="dTDP_sugar_isom"/>
    <property type="match status" value="1"/>
</dbReference>
<comment type="similarity">
    <text evidence="1 2">Belongs to the dTDP-4-dehydrorhamnose 3,5-epimerase family.</text>
</comment>
<sequence>MTSSTALDFSAADSEPGSITPLPLKGAWLFTPRVFEDERGSFHEWFRTEQFTDHMGYPFDVAQANLSRSTQGVIRGVHVAEVPPGQAKFVTCVAGSVRDVLVDLRKGSPTFGKHVVIELSEENNAGVFIPLGVGHGFTATSERATLNYLVTEAYDPEREFEINPFDASLDIDWGIDREQAVVSEKDSQAPSLEEVNGRLASWNEVRGWEKELRDSWAEAMTAAEEWEIAEGED</sequence>
<gene>
    <name evidence="3" type="primary">rfbC</name>
    <name evidence="3" type="ORF">IRY30_01770</name>
</gene>
<dbReference type="EMBL" id="JADKMY010000001">
    <property type="protein sequence ID" value="MBF4552811.1"/>
    <property type="molecule type" value="Genomic_DNA"/>
</dbReference>
<dbReference type="InterPro" id="IPR000888">
    <property type="entry name" value="RmlC-like"/>
</dbReference>
<evidence type="ECO:0000313" key="4">
    <source>
        <dbReference type="Proteomes" id="UP000635902"/>
    </source>
</evidence>
<dbReference type="InterPro" id="IPR014710">
    <property type="entry name" value="RmlC-like_jellyroll"/>
</dbReference>
<dbReference type="Gene3D" id="2.60.120.10">
    <property type="entry name" value="Jelly Rolls"/>
    <property type="match status" value="1"/>
</dbReference>
<dbReference type="InterPro" id="IPR011051">
    <property type="entry name" value="RmlC_Cupin_sf"/>
</dbReference>
<dbReference type="PANTHER" id="PTHR21047">
    <property type="entry name" value="DTDP-6-DEOXY-D-GLUCOSE-3,5 EPIMERASE"/>
    <property type="match status" value="1"/>
</dbReference>
<proteinExistence type="inferred from homology"/>
<keyword evidence="2 3" id="KW-0413">Isomerase</keyword>
<protein>
    <recommendedName>
        <fullName evidence="2">dTDP-4-dehydrorhamnose 3,5-epimerase</fullName>
        <ecNumber evidence="2">5.1.3.13</ecNumber>
    </recommendedName>
    <alternativeName>
        <fullName evidence="2">Thymidine diphospho-4-keto-rhamnose 3,5-epimerase</fullName>
    </alternativeName>
</protein>
<organism evidence="3 4">
    <name type="scientific">Corynebacterium suicordis DSM 45110</name>
    <dbReference type="NCBI Taxonomy" id="1121369"/>
    <lineage>
        <taxon>Bacteria</taxon>
        <taxon>Bacillati</taxon>
        <taxon>Actinomycetota</taxon>
        <taxon>Actinomycetes</taxon>
        <taxon>Mycobacteriales</taxon>
        <taxon>Corynebacteriaceae</taxon>
        <taxon>Corynebacterium</taxon>
    </lineage>
</organism>
<evidence type="ECO:0000256" key="1">
    <source>
        <dbReference type="ARBA" id="ARBA00010154"/>
    </source>
</evidence>
<comment type="function">
    <text evidence="2">Catalyzes the epimerization of the C3' and C5'positions of dTDP-6-deoxy-D-xylo-4-hexulose, forming dTDP-6-deoxy-L-lyxo-4-hexulose.</text>
</comment>
<dbReference type="CDD" id="cd00438">
    <property type="entry name" value="cupin_RmlC"/>
    <property type="match status" value="1"/>
</dbReference>
<accession>A0ABR9ZHB4</accession>
<comment type="pathway">
    <text evidence="2">Carbohydrate biosynthesis; dTDP-L-rhamnose biosynthesis.</text>
</comment>
<reference evidence="3 4" key="1">
    <citation type="submission" date="2020-10" db="EMBL/GenBank/DDBJ databases">
        <title>Novel species in genus Corynebacterium.</title>
        <authorList>
            <person name="Zhang G."/>
        </authorList>
    </citation>
    <scope>NUCLEOTIDE SEQUENCE [LARGE SCALE GENOMIC DNA]</scope>
    <source>
        <strain evidence="3 4">DSM 45110</strain>
    </source>
</reference>
<keyword evidence="4" id="KW-1185">Reference proteome</keyword>